<dbReference type="CAZy" id="GT2">
    <property type="family name" value="Glycosyltransferase Family 2"/>
</dbReference>
<dbReference type="eggNOG" id="COG1216">
    <property type="taxonomic scope" value="Bacteria"/>
</dbReference>
<dbReference type="STRING" id="329726.AM1_6377"/>
<gene>
    <name evidence="2" type="ordered locus">AM1_6377</name>
</gene>
<dbReference type="HOGENOM" id="CLU_775768_0_0_3"/>
<keyword evidence="2" id="KW-0808">Transferase</keyword>
<dbReference type="KEGG" id="amr:AM1_6377"/>
<dbReference type="Proteomes" id="UP000000268">
    <property type="component" value="Chromosome"/>
</dbReference>
<evidence type="ECO:0000313" key="2">
    <source>
        <dbReference type="EMBL" id="ABW31307.1"/>
    </source>
</evidence>
<evidence type="ECO:0000259" key="1">
    <source>
        <dbReference type="Pfam" id="PF00535"/>
    </source>
</evidence>
<name>B0C8P5_ACAM1</name>
<keyword evidence="3" id="KW-1185">Reference proteome</keyword>
<dbReference type="AlphaFoldDB" id="B0C8P5"/>
<reference evidence="2 3" key="1">
    <citation type="journal article" date="2008" name="Proc. Natl. Acad. Sci. U.S.A.">
        <title>Niche adaptation and genome expansion in the chlorophyll d-producing cyanobacterium Acaryochloris marina.</title>
        <authorList>
            <person name="Swingley W.D."/>
            <person name="Chen M."/>
            <person name="Cheung P.C."/>
            <person name="Conrad A.L."/>
            <person name="Dejesa L.C."/>
            <person name="Hao J."/>
            <person name="Honchak B.M."/>
            <person name="Karbach L.E."/>
            <person name="Kurdoglu A."/>
            <person name="Lahiri S."/>
            <person name="Mastrian S.D."/>
            <person name="Miyashita H."/>
            <person name="Page L."/>
            <person name="Ramakrishna P."/>
            <person name="Satoh S."/>
            <person name="Sattley W.M."/>
            <person name="Shimada Y."/>
            <person name="Taylor H.L."/>
            <person name="Tomo T."/>
            <person name="Tsuchiya T."/>
            <person name="Wang Z.T."/>
            <person name="Raymond J."/>
            <person name="Mimuro M."/>
            <person name="Blankenship R.E."/>
            <person name="Touchman J.W."/>
        </authorList>
    </citation>
    <scope>NUCLEOTIDE SEQUENCE [LARGE SCALE GENOMIC DNA]</scope>
    <source>
        <strain evidence="3">MBIC 11017</strain>
    </source>
</reference>
<accession>B0C8P5</accession>
<sequence length="362" mass="41712">MEETMKPPKVTLVVGPRERFSYTQTSLESIYANTDYPFDLVFVDVCSPASVQTYLQEKSQEQSFSLLTTDHYISPNQARNVGLRYVLDHTDSDYVVFIENDVIVKRGWLTQLVNCAEETNATVVGPLTCIGNPAHQVIHNAGGKSYIKTEVKDGQTRRRIKQSAYLTGRAIADVSDQLQRTQCDYVEFHCMLVRRDIFSTIGLLDEGMLATREHIDFCFMVTQAGGHIYCEREAIVTTDTLGLASNKAGLMAWFGQLKLPDFKWSDLPYFMVRWSDAWDRASLDHLRQKWNLAEDKYFTKRYAGLGSRRHELLIKPVVRFLTLGKGNAWLEKRLIALERPLNHFWFNRYARRLRQAQFSKTV</sequence>
<organism evidence="2 3">
    <name type="scientific">Acaryochloris marina (strain MBIC 11017)</name>
    <dbReference type="NCBI Taxonomy" id="329726"/>
    <lineage>
        <taxon>Bacteria</taxon>
        <taxon>Bacillati</taxon>
        <taxon>Cyanobacteriota</taxon>
        <taxon>Cyanophyceae</taxon>
        <taxon>Acaryochloridales</taxon>
        <taxon>Acaryochloridaceae</taxon>
        <taxon>Acaryochloris</taxon>
    </lineage>
</organism>
<dbReference type="InterPro" id="IPR001173">
    <property type="entry name" value="Glyco_trans_2-like"/>
</dbReference>
<dbReference type="EMBL" id="CP000828">
    <property type="protein sequence ID" value="ABW31307.1"/>
    <property type="molecule type" value="Genomic_DNA"/>
</dbReference>
<proteinExistence type="predicted"/>
<evidence type="ECO:0000313" key="3">
    <source>
        <dbReference type="Proteomes" id="UP000000268"/>
    </source>
</evidence>
<dbReference type="GO" id="GO:0016740">
    <property type="term" value="F:transferase activity"/>
    <property type="evidence" value="ECO:0007669"/>
    <property type="project" value="UniProtKB-KW"/>
</dbReference>
<dbReference type="Gene3D" id="3.90.550.10">
    <property type="entry name" value="Spore Coat Polysaccharide Biosynthesis Protein SpsA, Chain A"/>
    <property type="match status" value="1"/>
</dbReference>
<dbReference type="Pfam" id="PF00535">
    <property type="entry name" value="Glycos_transf_2"/>
    <property type="match status" value="1"/>
</dbReference>
<feature type="domain" description="Glycosyltransferase 2-like" evidence="1">
    <location>
        <begin position="21"/>
        <end position="129"/>
    </location>
</feature>
<protein>
    <submittedName>
        <fullName evidence="2">Glycosyl transferase, group 2 family protein, putative</fullName>
    </submittedName>
</protein>
<dbReference type="PANTHER" id="PTHR43179">
    <property type="entry name" value="RHAMNOSYLTRANSFERASE WBBL"/>
    <property type="match status" value="1"/>
</dbReference>
<dbReference type="SUPFAM" id="SSF53448">
    <property type="entry name" value="Nucleotide-diphospho-sugar transferases"/>
    <property type="match status" value="1"/>
</dbReference>
<dbReference type="InterPro" id="IPR029044">
    <property type="entry name" value="Nucleotide-diphossugar_trans"/>
</dbReference>
<dbReference type="PANTHER" id="PTHR43179:SF7">
    <property type="entry name" value="RHAMNOSYLTRANSFERASE WBBL"/>
    <property type="match status" value="1"/>
</dbReference>